<evidence type="ECO:0000313" key="4">
    <source>
        <dbReference type="EMBL" id="EIE22057.1"/>
    </source>
</evidence>
<organism evidence="4 5">
    <name type="scientific">Coccomyxa subellipsoidea (strain C-169)</name>
    <name type="common">Green microalga</name>
    <dbReference type="NCBI Taxonomy" id="574566"/>
    <lineage>
        <taxon>Eukaryota</taxon>
        <taxon>Viridiplantae</taxon>
        <taxon>Chlorophyta</taxon>
        <taxon>core chlorophytes</taxon>
        <taxon>Trebouxiophyceae</taxon>
        <taxon>Trebouxiophyceae incertae sedis</taxon>
        <taxon>Coccomyxaceae</taxon>
        <taxon>Coccomyxa</taxon>
        <taxon>Coccomyxa subellipsoidea</taxon>
    </lineage>
</organism>
<dbReference type="GO" id="GO:0004861">
    <property type="term" value="F:cyclin-dependent protein serine/threonine kinase inhibitor activity"/>
    <property type="evidence" value="ECO:0007669"/>
    <property type="project" value="InterPro"/>
</dbReference>
<accession>I0YUI8</accession>
<dbReference type="RefSeq" id="XP_005646601.1">
    <property type="nucleotide sequence ID" value="XM_005646544.1"/>
</dbReference>
<dbReference type="GO" id="GO:0051726">
    <property type="term" value="P:regulation of cell cycle"/>
    <property type="evidence" value="ECO:0007669"/>
    <property type="project" value="InterPro"/>
</dbReference>
<gene>
    <name evidence="4" type="ORF">COCSUDRAFT_43040</name>
</gene>
<dbReference type="InterPro" id="IPR044898">
    <property type="entry name" value="CDI_dom_sf"/>
</dbReference>
<proteinExistence type="predicted"/>
<reference evidence="4 5" key="1">
    <citation type="journal article" date="2012" name="Genome Biol.">
        <title>The genome of the polar eukaryotic microalga coccomyxa subellipsoidea reveals traits of cold adaptation.</title>
        <authorList>
            <person name="Blanc G."/>
            <person name="Agarkova I."/>
            <person name="Grimwood J."/>
            <person name="Kuo A."/>
            <person name="Brueggeman A."/>
            <person name="Dunigan D."/>
            <person name="Gurnon J."/>
            <person name="Ladunga I."/>
            <person name="Lindquist E."/>
            <person name="Lucas S."/>
            <person name="Pangilinan J."/>
            <person name="Proschold T."/>
            <person name="Salamov A."/>
            <person name="Schmutz J."/>
            <person name="Weeks D."/>
            <person name="Yamada T."/>
            <person name="Claverie J.M."/>
            <person name="Grigoriev I."/>
            <person name="Van Etten J."/>
            <person name="Lomsadze A."/>
            <person name="Borodovsky M."/>
        </authorList>
    </citation>
    <scope>NUCLEOTIDE SEQUENCE [LARGE SCALE GENOMIC DNA]</scope>
    <source>
        <strain evidence="4 5">C-169</strain>
    </source>
</reference>
<comment type="caution">
    <text evidence="4">The sequence shown here is derived from an EMBL/GenBank/DDBJ whole genome shotgun (WGS) entry which is preliminary data.</text>
</comment>
<evidence type="ECO:0000313" key="5">
    <source>
        <dbReference type="Proteomes" id="UP000007264"/>
    </source>
</evidence>
<dbReference type="KEGG" id="csl:COCSUDRAFT_43040"/>
<evidence type="ECO:0000259" key="3">
    <source>
        <dbReference type="Pfam" id="PF02234"/>
    </source>
</evidence>
<keyword evidence="5" id="KW-1185">Reference proteome</keyword>
<dbReference type="InterPro" id="IPR003175">
    <property type="entry name" value="CDI_dom"/>
</dbReference>
<dbReference type="EMBL" id="AGSI01000011">
    <property type="protein sequence ID" value="EIE22057.1"/>
    <property type="molecule type" value="Genomic_DNA"/>
</dbReference>
<sequence>MPPAEPAQGKRKLPEPPEAMVTPDKKINVPTGSTGSSARRILFNNKKHRELPDAAVLEGEEFEEVDSRSRLCPPVTTGACPVGEATHLPSSGHLRAAAASLFGHMPKAQQVGEYFQAAEQQVRQRFQDRWSVDAHTGRPVETGRWQWSVSCILPGGNMQPFT</sequence>
<dbReference type="Gene3D" id="4.10.365.10">
    <property type="entry name" value="p27"/>
    <property type="match status" value="1"/>
</dbReference>
<keyword evidence="1" id="KW-0649">Protein kinase inhibitor</keyword>
<feature type="region of interest" description="Disordered" evidence="2">
    <location>
        <begin position="1"/>
        <end position="37"/>
    </location>
</feature>
<protein>
    <recommendedName>
        <fullName evidence="3">Cyclin-dependent kinase inhibitor domain-containing protein</fullName>
    </recommendedName>
</protein>
<dbReference type="OrthoDB" id="10287891at2759"/>
<dbReference type="Pfam" id="PF02234">
    <property type="entry name" value="CDI"/>
    <property type="match status" value="1"/>
</dbReference>
<evidence type="ECO:0000256" key="2">
    <source>
        <dbReference type="SAM" id="MobiDB-lite"/>
    </source>
</evidence>
<feature type="domain" description="Cyclin-dependent kinase inhibitor" evidence="3">
    <location>
        <begin position="101"/>
        <end position="147"/>
    </location>
</feature>
<dbReference type="AlphaFoldDB" id="I0YUI8"/>
<dbReference type="GO" id="GO:0005634">
    <property type="term" value="C:nucleus"/>
    <property type="evidence" value="ECO:0007669"/>
    <property type="project" value="InterPro"/>
</dbReference>
<name>I0YUI8_COCSC</name>
<dbReference type="Proteomes" id="UP000007264">
    <property type="component" value="Unassembled WGS sequence"/>
</dbReference>
<dbReference type="GeneID" id="17040042"/>
<evidence type="ECO:0000256" key="1">
    <source>
        <dbReference type="ARBA" id="ARBA00023013"/>
    </source>
</evidence>